<dbReference type="AlphaFoldDB" id="A0A919X930"/>
<reference evidence="1" key="1">
    <citation type="submission" date="2021-03" db="EMBL/GenBank/DDBJ databases">
        <title>Antimicrobial resistance genes in bacteria isolated from Japanese honey, and their potential for conferring macrolide and lincosamide resistance in the American foulbrood pathogen Paenibacillus larvae.</title>
        <authorList>
            <person name="Okamoto M."/>
            <person name="Kumagai M."/>
            <person name="Kanamori H."/>
            <person name="Takamatsu D."/>
        </authorList>
    </citation>
    <scope>NUCLEOTIDE SEQUENCE</scope>
    <source>
        <strain evidence="1">J43TS3</strain>
    </source>
</reference>
<gene>
    <name evidence="1" type="ORF">J43TS3_28920</name>
</gene>
<evidence type="ECO:0000313" key="1">
    <source>
        <dbReference type="EMBL" id="GIO28281.1"/>
    </source>
</evidence>
<dbReference type="RefSeq" id="WP_212921736.1">
    <property type="nucleotide sequence ID" value="NZ_BORP01000006.1"/>
</dbReference>
<organism evidence="1 2">
    <name type="scientific">Ornithinibacillus bavariensis</name>
    <dbReference type="NCBI Taxonomy" id="545502"/>
    <lineage>
        <taxon>Bacteria</taxon>
        <taxon>Bacillati</taxon>
        <taxon>Bacillota</taxon>
        <taxon>Bacilli</taxon>
        <taxon>Bacillales</taxon>
        <taxon>Bacillaceae</taxon>
        <taxon>Ornithinibacillus</taxon>
    </lineage>
</organism>
<evidence type="ECO:0000313" key="2">
    <source>
        <dbReference type="Proteomes" id="UP000676917"/>
    </source>
</evidence>
<name>A0A919X930_9BACI</name>
<comment type="caution">
    <text evidence="1">The sequence shown here is derived from an EMBL/GenBank/DDBJ whole genome shotgun (WGS) entry which is preliminary data.</text>
</comment>
<dbReference type="EMBL" id="BORP01000006">
    <property type="protein sequence ID" value="GIO28281.1"/>
    <property type="molecule type" value="Genomic_DNA"/>
</dbReference>
<dbReference type="Proteomes" id="UP000676917">
    <property type="component" value="Unassembled WGS sequence"/>
</dbReference>
<keyword evidence="2" id="KW-1185">Reference proteome</keyword>
<accession>A0A919X930</accession>
<protein>
    <submittedName>
        <fullName evidence="1">Uncharacterized protein</fullName>
    </submittedName>
</protein>
<proteinExistence type="predicted"/>
<sequence>MLLLIPDGRILHHFVFTGRIYDNRISVAALLEVLNLVQVVTPAYSNIAMMYHSPGCL</sequence>